<gene>
    <name evidence="2" type="ORF">PEVE_00015336</name>
</gene>
<accession>A0ABN8RXP7</accession>
<dbReference type="PANTHER" id="PTHR33244:SF3">
    <property type="entry name" value="PEPTIDASE A2 DOMAIN-CONTAINING PROTEIN"/>
    <property type="match status" value="1"/>
</dbReference>
<evidence type="ECO:0000313" key="3">
    <source>
        <dbReference type="Proteomes" id="UP001159427"/>
    </source>
</evidence>
<reference evidence="2 3" key="1">
    <citation type="submission" date="2022-05" db="EMBL/GenBank/DDBJ databases">
        <authorList>
            <consortium name="Genoscope - CEA"/>
            <person name="William W."/>
        </authorList>
    </citation>
    <scope>NUCLEOTIDE SEQUENCE [LARGE SCALE GENOMIC DNA]</scope>
</reference>
<name>A0ABN8RXP7_9CNID</name>
<proteinExistence type="predicted"/>
<protein>
    <submittedName>
        <fullName evidence="2">Uncharacterized protein</fullName>
    </submittedName>
</protein>
<comment type="caution">
    <text evidence="2">The sequence shown here is derived from an EMBL/GenBank/DDBJ whole genome shotgun (WGS) entry which is preliminary data.</text>
</comment>
<feature type="compositionally biased region" description="Polar residues" evidence="1">
    <location>
        <begin position="171"/>
        <end position="194"/>
    </location>
</feature>
<dbReference type="Proteomes" id="UP001159427">
    <property type="component" value="Unassembled WGS sequence"/>
</dbReference>
<sequence>MACDPTLQFLKKAILDGFPDTKEKQPAAIHKYFEIRDELSTKGRAEATRLPYWVARLFMQSTGDTPRQLGVCLGNVCEPTFKELSPLVKGKTVRIMPLPHDKSQTWFKAEIEELADVQSYKVKTEDGRILRRNRRHLCRSREPLYSSQPTKAPVALQAPYMAASPEKLQRPQPTEGQSFPTVPAQGDQSKQPNKTPIAIPSKA</sequence>
<evidence type="ECO:0000313" key="2">
    <source>
        <dbReference type="EMBL" id="CAH3184246.1"/>
    </source>
</evidence>
<organism evidence="2 3">
    <name type="scientific">Porites evermanni</name>
    <dbReference type="NCBI Taxonomy" id="104178"/>
    <lineage>
        <taxon>Eukaryota</taxon>
        <taxon>Metazoa</taxon>
        <taxon>Cnidaria</taxon>
        <taxon>Anthozoa</taxon>
        <taxon>Hexacorallia</taxon>
        <taxon>Scleractinia</taxon>
        <taxon>Fungiina</taxon>
        <taxon>Poritidae</taxon>
        <taxon>Porites</taxon>
    </lineage>
</organism>
<dbReference type="PANTHER" id="PTHR33244">
    <property type="entry name" value="INTEGRASE CATALYTIC DOMAIN-CONTAINING PROTEIN-RELATED"/>
    <property type="match status" value="1"/>
</dbReference>
<keyword evidence="3" id="KW-1185">Reference proteome</keyword>
<feature type="region of interest" description="Disordered" evidence="1">
    <location>
        <begin position="140"/>
        <end position="203"/>
    </location>
</feature>
<evidence type="ECO:0000256" key="1">
    <source>
        <dbReference type="SAM" id="MobiDB-lite"/>
    </source>
</evidence>
<dbReference type="EMBL" id="CALNXI010002182">
    <property type="protein sequence ID" value="CAH3184246.1"/>
    <property type="molecule type" value="Genomic_DNA"/>
</dbReference>